<keyword evidence="2" id="KW-0238">DNA-binding</keyword>
<dbReference type="SUPFAM" id="SSF47413">
    <property type="entry name" value="lambda repressor-like DNA-binding domains"/>
    <property type="match status" value="1"/>
</dbReference>
<dbReference type="SMART" id="SM00530">
    <property type="entry name" value="HTH_XRE"/>
    <property type="match status" value="1"/>
</dbReference>
<name>A0A327W301_9BACT</name>
<protein>
    <submittedName>
        <fullName evidence="2">Cro/C1-type helix-turn-helix DNA-binding protein</fullName>
    </submittedName>
</protein>
<dbReference type="CDD" id="cd00093">
    <property type="entry name" value="HTH_XRE"/>
    <property type="match status" value="1"/>
</dbReference>
<dbReference type="EMBL" id="QLMA01000003">
    <property type="protein sequence ID" value="RAJ83661.1"/>
    <property type="molecule type" value="Genomic_DNA"/>
</dbReference>
<dbReference type="Gene3D" id="1.10.260.40">
    <property type="entry name" value="lambda repressor-like DNA-binding domains"/>
    <property type="match status" value="1"/>
</dbReference>
<dbReference type="GO" id="GO:0003677">
    <property type="term" value="F:DNA binding"/>
    <property type="evidence" value="ECO:0007669"/>
    <property type="project" value="UniProtKB-KW"/>
</dbReference>
<evidence type="ECO:0000313" key="3">
    <source>
        <dbReference type="Proteomes" id="UP000249819"/>
    </source>
</evidence>
<keyword evidence="3" id="KW-1185">Reference proteome</keyword>
<comment type="caution">
    <text evidence="2">The sequence shown here is derived from an EMBL/GenBank/DDBJ whole genome shotgun (WGS) entry which is preliminary data.</text>
</comment>
<dbReference type="PROSITE" id="PS50943">
    <property type="entry name" value="HTH_CROC1"/>
    <property type="match status" value="1"/>
</dbReference>
<evidence type="ECO:0000313" key="2">
    <source>
        <dbReference type="EMBL" id="RAJ83661.1"/>
    </source>
</evidence>
<dbReference type="AlphaFoldDB" id="A0A327W301"/>
<accession>A0A327W301</accession>
<proteinExistence type="predicted"/>
<dbReference type="Pfam" id="PF13443">
    <property type="entry name" value="HTH_26"/>
    <property type="match status" value="1"/>
</dbReference>
<reference evidence="2 3" key="1">
    <citation type="submission" date="2018-06" db="EMBL/GenBank/DDBJ databases">
        <title>Genomic Encyclopedia of Archaeal and Bacterial Type Strains, Phase II (KMG-II): from individual species to whole genera.</title>
        <authorList>
            <person name="Goeker M."/>
        </authorList>
    </citation>
    <scope>NUCLEOTIDE SEQUENCE [LARGE SCALE GENOMIC DNA]</scope>
    <source>
        <strain evidence="2 3">DSM 29821</strain>
    </source>
</reference>
<evidence type="ECO:0000259" key="1">
    <source>
        <dbReference type="PROSITE" id="PS50943"/>
    </source>
</evidence>
<organism evidence="2 3">
    <name type="scientific">Chitinophaga dinghuensis</name>
    <dbReference type="NCBI Taxonomy" id="1539050"/>
    <lineage>
        <taxon>Bacteria</taxon>
        <taxon>Pseudomonadati</taxon>
        <taxon>Bacteroidota</taxon>
        <taxon>Chitinophagia</taxon>
        <taxon>Chitinophagales</taxon>
        <taxon>Chitinophagaceae</taxon>
        <taxon>Chitinophaga</taxon>
    </lineage>
</organism>
<sequence length="97" mass="10927">MDILIFIGNFKLQIATMADKLKLNRIKVVLAEKEIEQKVLAGMVKRDYNTINRICNNTSQPTLKLLYQIALALDVSVCDLLVDSKTVRLNVDGSFSK</sequence>
<dbReference type="InterPro" id="IPR010982">
    <property type="entry name" value="Lambda_DNA-bd_dom_sf"/>
</dbReference>
<feature type="domain" description="HTH cro/C1-type" evidence="1">
    <location>
        <begin position="26"/>
        <end position="80"/>
    </location>
</feature>
<dbReference type="InterPro" id="IPR001387">
    <property type="entry name" value="Cro/C1-type_HTH"/>
</dbReference>
<gene>
    <name evidence="2" type="ORF">CLV59_103632</name>
</gene>
<dbReference type="Proteomes" id="UP000249819">
    <property type="component" value="Unassembled WGS sequence"/>
</dbReference>